<evidence type="ECO:0000313" key="14">
    <source>
        <dbReference type="EMBL" id="PWV58374.1"/>
    </source>
</evidence>
<evidence type="ECO:0000256" key="4">
    <source>
        <dbReference type="ARBA" id="ARBA00007553"/>
    </source>
</evidence>
<dbReference type="GO" id="GO:0009253">
    <property type="term" value="P:peptidoglycan catabolic process"/>
    <property type="evidence" value="ECO:0007669"/>
    <property type="project" value="InterPro"/>
</dbReference>
<dbReference type="GO" id="GO:0005737">
    <property type="term" value="C:cytoplasm"/>
    <property type="evidence" value="ECO:0007669"/>
    <property type="project" value="UniProtKB-SubCell"/>
</dbReference>
<dbReference type="GO" id="GO:0009254">
    <property type="term" value="P:peptidoglycan turnover"/>
    <property type="evidence" value="ECO:0007669"/>
    <property type="project" value="TreeGrafter"/>
</dbReference>
<dbReference type="InterPro" id="IPR051206">
    <property type="entry name" value="NAMLAA_amidase_2"/>
</dbReference>
<sequence length="184" mass="19881">MKLRADGWLDAARHCLSPHQDARPAGGAIELIVVHGISLPPGEFGGPWIDALFNGTLPAAAHPYFAGIAGLRVSAHYLIRRDGELVQYVPVTARAWHAGVSSWRGRERCNDFSIGIELEGCDESPYTDAQYLRLAELIRALRIAVPTLSADALVGHSDIAPGRKTDPGPAFDWVRLRALLEAAA</sequence>
<dbReference type="PANTHER" id="PTHR30417:SF4">
    <property type="entry name" value="1,6-ANHYDRO-N-ACETYLMURAMYL-L-ALANINE AMIDASE AMPD"/>
    <property type="match status" value="1"/>
</dbReference>
<name>A0A317MPQ3_9GAMM</name>
<dbReference type="Gene3D" id="3.40.80.10">
    <property type="entry name" value="Peptidoglycan recognition protein-like"/>
    <property type="match status" value="1"/>
</dbReference>
<dbReference type="SUPFAM" id="SSF55846">
    <property type="entry name" value="N-acetylmuramoyl-L-alanine amidase-like"/>
    <property type="match status" value="1"/>
</dbReference>
<proteinExistence type="inferred from homology"/>
<dbReference type="InterPro" id="IPR002502">
    <property type="entry name" value="Amidase_domain"/>
</dbReference>
<evidence type="ECO:0000256" key="6">
    <source>
        <dbReference type="ARBA" id="ARBA00022490"/>
    </source>
</evidence>
<comment type="subcellular location">
    <subcellularLocation>
        <location evidence="3">Cytoplasm</location>
    </subcellularLocation>
</comment>
<dbReference type="GO" id="GO:0008745">
    <property type="term" value="F:N-acetylmuramoyl-L-alanine amidase activity"/>
    <property type="evidence" value="ECO:0007669"/>
    <property type="project" value="UniProtKB-EC"/>
</dbReference>
<evidence type="ECO:0000256" key="11">
    <source>
        <dbReference type="ARBA" id="ARBA00039257"/>
    </source>
</evidence>
<reference evidence="14 15" key="1">
    <citation type="submission" date="2018-05" db="EMBL/GenBank/DDBJ databases">
        <title>Genomic Encyclopedia of Type Strains, Phase IV (KMG-IV): sequencing the most valuable type-strain genomes for metagenomic binning, comparative biology and taxonomic classification.</title>
        <authorList>
            <person name="Goeker M."/>
        </authorList>
    </citation>
    <scope>NUCLEOTIDE SEQUENCE [LARGE SCALE GENOMIC DNA]</scope>
    <source>
        <strain evidence="14 15">DSM 23606</strain>
    </source>
</reference>
<dbReference type="InterPro" id="IPR036505">
    <property type="entry name" value="Amidase/PGRP_sf"/>
</dbReference>
<keyword evidence="8" id="KW-0378">Hydrolase</keyword>
<dbReference type="EC" id="3.5.1.28" evidence="5"/>
<dbReference type="AlphaFoldDB" id="A0A317MPQ3"/>
<dbReference type="EMBL" id="QGTJ01000018">
    <property type="protein sequence ID" value="PWV58374.1"/>
    <property type="molecule type" value="Genomic_DNA"/>
</dbReference>
<dbReference type="SMART" id="SM00644">
    <property type="entry name" value="Ami_2"/>
    <property type="match status" value="1"/>
</dbReference>
<evidence type="ECO:0000256" key="9">
    <source>
        <dbReference type="ARBA" id="ARBA00022833"/>
    </source>
</evidence>
<evidence type="ECO:0000256" key="5">
    <source>
        <dbReference type="ARBA" id="ARBA00011901"/>
    </source>
</evidence>
<keyword evidence="15" id="KW-1185">Reference proteome</keyword>
<evidence type="ECO:0000313" key="15">
    <source>
        <dbReference type="Proteomes" id="UP000246569"/>
    </source>
</evidence>
<dbReference type="NCBIfam" id="NF008758">
    <property type="entry name" value="PRK11789.1"/>
    <property type="match status" value="1"/>
</dbReference>
<comment type="caution">
    <text evidence="14">The sequence shown here is derived from an EMBL/GenBank/DDBJ whole genome shotgun (WGS) entry which is preliminary data.</text>
</comment>
<evidence type="ECO:0000256" key="2">
    <source>
        <dbReference type="ARBA" id="ARBA00001947"/>
    </source>
</evidence>
<keyword evidence="9" id="KW-0862">Zinc</keyword>
<keyword evidence="10" id="KW-0961">Cell wall biogenesis/degradation</keyword>
<dbReference type="FunFam" id="3.40.80.10:FF:000002">
    <property type="entry name" value="1,6-anhydro-N-acetylmuramyl-L-alanine amidase"/>
    <property type="match status" value="1"/>
</dbReference>
<gene>
    <name evidence="14" type="ORF">C7443_1186</name>
</gene>
<dbReference type="GO" id="GO:0071555">
    <property type="term" value="P:cell wall organization"/>
    <property type="evidence" value="ECO:0007669"/>
    <property type="project" value="UniProtKB-KW"/>
</dbReference>
<comment type="similarity">
    <text evidence="4">Belongs to the N-acetylmuramoyl-L-alanine amidase 2 family.</text>
</comment>
<dbReference type="Proteomes" id="UP000246569">
    <property type="component" value="Unassembled WGS sequence"/>
</dbReference>
<dbReference type="CDD" id="cd06583">
    <property type="entry name" value="PGRP"/>
    <property type="match status" value="1"/>
</dbReference>
<evidence type="ECO:0000259" key="13">
    <source>
        <dbReference type="SMART" id="SM00644"/>
    </source>
</evidence>
<dbReference type="RefSeq" id="WP_110020576.1">
    <property type="nucleotide sequence ID" value="NZ_QGTJ01000018.1"/>
</dbReference>
<evidence type="ECO:0000256" key="3">
    <source>
        <dbReference type="ARBA" id="ARBA00004496"/>
    </source>
</evidence>
<accession>A0A317MPQ3</accession>
<dbReference type="Pfam" id="PF01510">
    <property type="entry name" value="Amidase_2"/>
    <property type="match status" value="1"/>
</dbReference>
<dbReference type="GO" id="GO:0046872">
    <property type="term" value="F:metal ion binding"/>
    <property type="evidence" value="ECO:0007669"/>
    <property type="project" value="UniProtKB-KW"/>
</dbReference>
<dbReference type="OrthoDB" id="9794842at2"/>
<protein>
    <recommendedName>
        <fullName evidence="11">1,6-anhydro-N-acetylmuramyl-L-alanine amidase AmpD</fullName>
        <ecNumber evidence="5">3.5.1.28</ecNumber>
    </recommendedName>
    <alternativeName>
        <fullName evidence="12">N-acetylmuramoyl-L-alanine amidase</fullName>
    </alternativeName>
</protein>
<evidence type="ECO:0000256" key="10">
    <source>
        <dbReference type="ARBA" id="ARBA00023316"/>
    </source>
</evidence>
<keyword evidence="7" id="KW-0479">Metal-binding</keyword>
<comment type="cofactor">
    <cofactor evidence="2">
        <name>Zn(2+)</name>
        <dbReference type="ChEBI" id="CHEBI:29105"/>
    </cofactor>
</comment>
<evidence type="ECO:0000256" key="1">
    <source>
        <dbReference type="ARBA" id="ARBA00001561"/>
    </source>
</evidence>
<organism evidence="14 15">
    <name type="scientific">Plasticicumulans acidivorans</name>
    <dbReference type="NCBI Taxonomy" id="886464"/>
    <lineage>
        <taxon>Bacteria</taxon>
        <taxon>Pseudomonadati</taxon>
        <taxon>Pseudomonadota</taxon>
        <taxon>Gammaproteobacteria</taxon>
        <taxon>Candidatus Competibacteraceae</taxon>
        <taxon>Plasticicumulans</taxon>
    </lineage>
</organism>
<evidence type="ECO:0000256" key="12">
    <source>
        <dbReference type="ARBA" id="ARBA00042615"/>
    </source>
</evidence>
<keyword evidence="6" id="KW-0963">Cytoplasm</keyword>
<feature type="domain" description="N-acetylmuramoyl-L-alanine amidase" evidence="13">
    <location>
        <begin position="17"/>
        <end position="168"/>
    </location>
</feature>
<dbReference type="PANTHER" id="PTHR30417">
    <property type="entry name" value="N-ACETYLMURAMOYL-L-ALANINE AMIDASE AMID"/>
    <property type="match status" value="1"/>
</dbReference>
<comment type="catalytic activity">
    <reaction evidence="1">
        <text>Hydrolyzes the link between N-acetylmuramoyl residues and L-amino acid residues in certain cell-wall glycopeptides.</text>
        <dbReference type="EC" id="3.5.1.28"/>
    </reaction>
</comment>
<evidence type="ECO:0000256" key="8">
    <source>
        <dbReference type="ARBA" id="ARBA00022801"/>
    </source>
</evidence>
<evidence type="ECO:0000256" key="7">
    <source>
        <dbReference type="ARBA" id="ARBA00022723"/>
    </source>
</evidence>